<keyword evidence="1" id="KW-0378">Hydrolase</keyword>
<keyword evidence="3" id="KW-0812">Transmembrane</keyword>
<accession>A0AAF5D6K2</accession>
<dbReference type="GO" id="GO:0004301">
    <property type="term" value="F:epoxide hydrolase activity"/>
    <property type="evidence" value="ECO:0007669"/>
    <property type="project" value="UniProtKB-ARBA"/>
</dbReference>
<reference evidence="6" key="1">
    <citation type="submission" date="2024-02" db="UniProtKB">
        <authorList>
            <consortium name="WormBaseParasite"/>
        </authorList>
    </citation>
    <scope>IDENTIFICATION</scope>
</reference>
<dbReference type="Pfam" id="PF00561">
    <property type="entry name" value="Abhydrolase_1"/>
    <property type="match status" value="1"/>
</dbReference>
<sequence>MSRVTYKEENIINKFLRLGIIYLLATIFTIFSLINLIKEYIFNGYNIFVKNLPQRPKCLDNYKSNFLYLNNNIKLHYVMEGEKGKELMLFIHGFPEFWYSWRKQLDYFKDNYCCVAIDMRGYGESDKPNGIGEYKIEKLIEDVENVIHKLGYKKAIIVGHDWGSIVSWMFAAFYPEMVTKLIIMDVPHPNAAMITYRRYWKQIVKSAYIYLFQFPIVPELIMRKKGGIYNKNQISNEDISAYIYTFGSQLNGFTGPINFYRAFLQRWNLIEMPKEPIKPETLIIFGEKDYFVISENAQLSQNYCSKSDIAIIKNGSHWIQQDFPDEVNKIMKNFLQLS</sequence>
<evidence type="ECO:0000313" key="5">
    <source>
        <dbReference type="Proteomes" id="UP000035681"/>
    </source>
</evidence>
<feature type="transmembrane region" description="Helical" evidence="3">
    <location>
        <begin position="20"/>
        <end position="37"/>
    </location>
</feature>
<evidence type="ECO:0000259" key="4">
    <source>
        <dbReference type="Pfam" id="PF00561"/>
    </source>
</evidence>
<evidence type="ECO:0000256" key="2">
    <source>
        <dbReference type="ARBA" id="ARBA00038334"/>
    </source>
</evidence>
<keyword evidence="3" id="KW-0472">Membrane</keyword>
<proteinExistence type="inferred from homology"/>
<dbReference type="PRINTS" id="PR00412">
    <property type="entry name" value="EPOXHYDRLASE"/>
</dbReference>
<dbReference type="AlphaFoldDB" id="A0AAF5D6K2"/>
<comment type="similarity">
    <text evidence="2">Belongs to the AB hydrolase superfamily. Epoxide hydrolase family.</text>
</comment>
<evidence type="ECO:0000256" key="3">
    <source>
        <dbReference type="SAM" id="Phobius"/>
    </source>
</evidence>
<dbReference type="InterPro" id="IPR000073">
    <property type="entry name" value="AB_hydrolase_1"/>
</dbReference>
<dbReference type="Gene3D" id="3.40.50.1820">
    <property type="entry name" value="alpha/beta hydrolase"/>
    <property type="match status" value="1"/>
</dbReference>
<dbReference type="SUPFAM" id="SSF53474">
    <property type="entry name" value="alpha/beta-Hydrolases"/>
    <property type="match status" value="1"/>
</dbReference>
<organism evidence="5 6">
    <name type="scientific">Strongyloides stercoralis</name>
    <name type="common">Threadworm</name>
    <dbReference type="NCBI Taxonomy" id="6248"/>
    <lineage>
        <taxon>Eukaryota</taxon>
        <taxon>Metazoa</taxon>
        <taxon>Ecdysozoa</taxon>
        <taxon>Nematoda</taxon>
        <taxon>Chromadorea</taxon>
        <taxon>Rhabditida</taxon>
        <taxon>Tylenchina</taxon>
        <taxon>Panagrolaimomorpha</taxon>
        <taxon>Strongyloidoidea</taxon>
        <taxon>Strongyloididae</taxon>
        <taxon>Strongyloides</taxon>
    </lineage>
</organism>
<evidence type="ECO:0000313" key="6">
    <source>
        <dbReference type="WBParaSite" id="TCONS_00007627.p1"/>
    </source>
</evidence>
<protein>
    <submittedName>
        <fullName evidence="6">AB hydrolase-1 domain-containing protein</fullName>
    </submittedName>
</protein>
<dbReference type="PRINTS" id="PR00111">
    <property type="entry name" value="ABHYDROLASE"/>
</dbReference>
<dbReference type="WBParaSite" id="TCONS_00007627.p1">
    <property type="protein sequence ID" value="TCONS_00007627.p1"/>
    <property type="gene ID" value="XLOC_005659"/>
</dbReference>
<dbReference type="InterPro" id="IPR000639">
    <property type="entry name" value="Epox_hydrolase-like"/>
</dbReference>
<feature type="domain" description="AB hydrolase-1" evidence="4">
    <location>
        <begin position="87"/>
        <end position="202"/>
    </location>
</feature>
<keyword evidence="5" id="KW-1185">Reference proteome</keyword>
<dbReference type="PANTHER" id="PTHR43329">
    <property type="entry name" value="EPOXIDE HYDROLASE"/>
    <property type="match status" value="1"/>
</dbReference>
<dbReference type="InterPro" id="IPR029058">
    <property type="entry name" value="AB_hydrolase_fold"/>
</dbReference>
<name>A0AAF5D6K2_STRER</name>
<evidence type="ECO:0000256" key="1">
    <source>
        <dbReference type="ARBA" id="ARBA00022801"/>
    </source>
</evidence>
<keyword evidence="3" id="KW-1133">Transmembrane helix</keyword>
<dbReference type="Proteomes" id="UP000035681">
    <property type="component" value="Unplaced"/>
</dbReference>